<dbReference type="PANTHER" id="PTHR24148:SF64">
    <property type="entry name" value="HETEROKARYON INCOMPATIBILITY DOMAIN-CONTAINING PROTEIN"/>
    <property type="match status" value="1"/>
</dbReference>
<dbReference type="OrthoDB" id="3565361at2759"/>
<feature type="domain" description="Heterokaryon incompatibility" evidence="1">
    <location>
        <begin position="23"/>
        <end position="155"/>
    </location>
</feature>
<evidence type="ECO:0000259" key="1">
    <source>
        <dbReference type="Pfam" id="PF06985"/>
    </source>
</evidence>
<sequence length="332" mass="37827">MTMQLVFARMHLEPGDYGSCVHYVAVSYRWRRPDPKGGRYNIISDSLSREKNTAPDEVLDRAIHFAAHCKVPFVWIDQECEEKETAIQSMDLVYQHAVASIRLLDVTITTQEDMDILDSMLRLDELSAQQFVGSLNLLERLVRDEWMSRAWVYQEVAAAGSRMVLLLKCDPALHRAFRDRGDHLTNSLNILGEYDILPGELIRAIRYLENWPIISGHSVSKQVQSRLDKASSFIKSTLSGDSPLFGRLIGHFQEPMPWEEQKRAIRDPQYRPLVSVVEALQGLEGRSNSRIPDRITILGNLCTYGKRLNTQSIQNVGSVGFYEHKCFCACSP</sequence>
<dbReference type="InterPro" id="IPR010730">
    <property type="entry name" value="HET"/>
</dbReference>
<gene>
    <name evidence="2" type="ORF">HYALB_00009623</name>
</gene>
<dbReference type="EMBL" id="CAJVRM010000229">
    <property type="protein sequence ID" value="CAG8977678.1"/>
    <property type="molecule type" value="Genomic_DNA"/>
</dbReference>
<evidence type="ECO:0000313" key="3">
    <source>
        <dbReference type="Proteomes" id="UP000701801"/>
    </source>
</evidence>
<evidence type="ECO:0000313" key="2">
    <source>
        <dbReference type="EMBL" id="CAG8977678.1"/>
    </source>
</evidence>
<proteinExistence type="predicted"/>
<dbReference type="Proteomes" id="UP000701801">
    <property type="component" value="Unassembled WGS sequence"/>
</dbReference>
<dbReference type="AlphaFoldDB" id="A0A9N9LNT3"/>
<dbReference type="InterPro" id="IPR052895">
    <property type="entry name" value="HetReg/Transcr_Mod"/>
</dbReference>
<reference evidence="2" key="1">
    <citation type="submission" date="2021-07" db="EMBL/GenBank/DDBJ databases">
        <authorList>
            <person name="Durling M."/>
        </authorList>
    </citation>
    <scope>NUCLEOTIDE SEQUENCE</scope>
</reference>
<accession>A0A9N9LNT3</accession>
<keyword evidence="3" id="KW-1185">Reference proteome</keyword>
<dbReference type="Pfam" id="PF06985">
    <property type="entry name" value="HET"/>
    <property type="match status" value="1"/>
</dbReference>
<protein>
    <recommendedName>
        <fullName evidence="1">Heterokaryon incompatibility domain-containing protein</fullName>
    </recommendedName>
</protein>
<dbReference type="PANTHER" id="PTHR24148">
    <property type="entry name" value="ANKYRIN REPEAT DOMAIN-CONTAINING PROTEIN 39 HOMOLOG-RELATED"/>
    <property type="match status" value="1"/>
</dbReference>
<organism evidence="2 3">
    <name type="scientific">Hymenoscyphus albidus</name>
    <dbReference type="NCBI Taxonomy" id="595503"/>
    <lineage>
        <taxon>Eukaryota</taxon>
        <taxon>Fungi</taxon>
        <taxon>Dikarya</taxon>
        <taxon>Ascomycota</taxon>
        <taxon>Pezizomycotina</taxon>
        <taxon>Leotiomycetes</taxon>
        <taxon>Helotiales</taxon>
        <taxon>Helotiaceae</taxon>
        <taxon>Hymenoscyphus</taxon>
    </lineage>
</organism>
<name>A0A9N9LNT3_9HELO</name>
<comment type="caution">
    <text evidence="2">The sequence shown here is derived from an EMBL/GenBank/DDBJ whole genome shotgun (WGS) entry which is preliminary data.</text>
</comment>